<sequence length="329" mass="37169">MIHGRSTDRRSIRVGTILDHSIHPSCSFSSKAPKSDSTFPLFKYSDPADMQPQHMHPRVIAPLPKRASGATAHTAHWECLPTLNSVDWWLSIVTRKPGKVSFSEGQIVCFLERVCIEAPKDNTIFVDPPTYTLYVTAQASLRSAFEGMQQSPRAILDQFVGWPGQNDAPQWVRWPYCSVFFQQSTAAAVKLFKELSTWSVNTGQPGLPLRMIVWARSVDDWARHLKPRTPQTRRALGNVQTPKRNSLSQHTIRCIDESPTTALCKELWVVEASEEECRKVWGVEASENVLDIEASVAKVLDFGPPPIPFSEAQPRFNFNRDVFEGDYIY</sequence>
<evidence type="ECO:0000313" key="2">
    <source>
        <dbReference type="Proteomes" id="UP000054166"/>
    </source>
</evidence>
<reference evidence="2" key="2">
    <citation type="submission" date="2015-01" db="EMBL/GenBank/DDBJ databases">
        <title>Evolutionary Origins and Diversification of the Mycorrhizal Mutualists.</title>
        <authorList>
            <consortium name="DOE Joint Genome Institute"/>
            <consortium name="Mycorrhizal Genomics Consortium"/>
            <person name="Kohler A."/>
            <person name="Kuo A."/>
            <person name="Nagy L.G."/>
            <person name="Floudas D."/>
            <person name="Copeland A."/>
            <person name="Barry K.W."/>
            <person name="Cichocki N."/>
            <person name="Veneault-Fourrey C."/>
            <person name="LaButti K."/>
            <person name="Lindquist E.A."/>
            <person name="Lipzen A."/>
            <person name="Lundell T."/>
            <person name="Morin E."/>
            <person name="Murat C."/>
            <person name="Riley R."/>
            <person name="Ohm R."/>
            <person name="Sun H."/>
            <person name="Tunlid A."/>
            <person name="Henrissat B."/>
            <person name="Grigoriev I.V."/>
            <person name="Hibbett D.S."/>
            <person name="Martin F."/>
        </authorList>
    </citation>
    <scope>NUCLEOTIDE SEQUENCE [LARGE SCALE GENOMIC DNA]</scope>
    <source>
        <strain evidence="2">F 1598</strain>
    </source>
</reference>
<proteinExistence type="predicted"/>
<dbReference type="OrthoDB" id="2749120at2759"/>
<accession>A0A0C3B1M9</accession>
<keyword evidence="2" id="KW-1185">Reference proteome</keyword>
<gene>
    <name evidence="1" type="ORF">PILCRDRAFT_544114</name>
</gene>
<dbReference type="AlphaFoldDB" id="A0A0C3B1M9"/>
<name>A0A0C3B1M9_PILCF</name>
<dbReference type="EMBL" id="KN833006">
    <property type="protein sequence ID" value="KIM80088.1"/>
    <property type="molecule type" value="Genomic_DNA"/>
</dbReference>
<organism evidence="1 2">
    <name type="scientific">Piloderma croceum (strain F 1598)</name>
    <dbReference type="NCBI Taxonomy" id="765440"/>
    <lineage>
        <taxon>Eukaryota</taxon>
        <taxon>Fungi</taxon>
        <taxon>Dikarya</taxon>
        <taxon>Basidiomycota</taxon>
        <taxon>Agaricomycotina</taxon>
        <taxon>Agaricomycetes</taxon>
        <taxon>Agaricomycetidae</taxon>
        <taxon>Atheliales</taxon>
        <taxon>Atheliaceae</taxon>
        <taxon>Piloderma</taxon>
    </lineage>
</organism>
<dbReference type="Proteomes" id="UP000054166">
    <property type="component" value="Unassembled WGS sequence"/>
</dbReference>
<dbReference type="HOGENOM" id="CLU_844984_0_0_1"/>
<protein>
    <submittedName>
        <fullName evidence="1">Uncharacterized protein</fullName>
    </submittedName>
</protein>
<dbReference type="InParanoid" id="A0A0C3B1M9"/>
<evidence type="ECO:0000313" key="1">
    <source>
        <dbReference type="EMBL" id="KIM80088.1"/>
    </source>
</evidence>
<reference evidence="1 2" key="1">
    <citation type="submission" date="2014-04" db="EMBL/GenBank/DDBJ databases">
        <authorList>
            <consortium name="DOE Joint Genome Institute"/>
            <person name="Kuo A."/>
            <person name="Tarkka M."/>
            <person name="Buscot F."/>
            <person name="Kohler A."/>
            <person name="Nagy L.G."/>
            <person name="Floudas D."/>
            <person name="Copeland A."/>
            <person name="Barry K.W."/>
            <person name="Cichocki N."/>
            <person name="Veneault-Fourrey C."/>
            <person name="LaButti K."/>
            <person name="Lindquist E.A."/>
            <person name="Lipzen A."/>
            <person name="Lundell T."/>
            <person name="Morin E."/>
            <person name="Murat C."/>
            <person name="Sun H."/>
            <person name="Tunlid A."/>
            <person name="Henrissat B."/>
            <person name="Grigoriev I.V."/>
            <person name="Hibbett D.S."/>
            <person name="Martin F."/>
            <person name="Nordberg H.P."/>
            <person name="Cantor M.N."/>
            <person name="Hua S.X."/>
        </authorList>
    </citation>
    <scope>NUCLEOTIDE SEQUENCE [LARGE SCALE GENOMIC DNA]</scope>
    <source>
        <strain evidence="1 2">F 1598</strain>
    </source>
</reference>